<evidence type="ECO:0000313" key="3">
    <source>
        <dbReference type="Proteomes" id="UP001489004"/>
    </source>
</evidence>
<sequence>MDSQQQQQQQQQQRERVSCQGVSPMPPLELPQAAGRAQQPLGSPARSSQGTVAQKPCGPASTARIRSAGVQDATARQQALCDDHSGSQAAAAAYPSSYHMGRMGVLEQNDSQGPAEPIEPGERHIGGASPAIRTAGLAEQPEAVRQSASGASAEGTGGPLPEVQPHPIRQVLPNAGGDPRHSPSDSLQQTAQQQHQQAPYPAV</sequence>
<comment type="caution">
    <text evidence="2">The sequence shown here is derived from an EMBL/GenBank/DDBJ whole genome shotgun (WGS) entry which is preliminary data.</text>
</comment>
<feature type="region of interest" description="Disordered" evidence="1">
    <location>
        <begin position="1"/>
        <end position="203"/>
    </location>
</feature>
<feature type="compositionally biased region" description="Low complexity" evidence="1">
    <location>
        <begin position="1"/>
        <end position="12"/>
    </location>
</feature>
<organism evidence="2 3">
    <name type="scientific">[Myrmecia] bisecta</name>
    <dbReference type="NCBI Taxonomy" id="41462"/>
    <lineage>
        <taxon>Eukaryota</taxon>
        <taxon>Viridiplantae</taxon>
        <taxon>Chlorophyta</taxon>
        <taxon>core chlorophytes</taxon>
        <taxon>Trebouxiophyceae</taxon>
        <taxon>Trebouxiales</taxon>
        <taxon>Trebouxiaceae</taxon>
        <taxon>Myrmecia</taxon>
    </lineage>
</organism>
<dbReference type="AlphaFoldDB" id="A0AAW1Q0P6"/>
<dbReference type="EMBL" id="JALJOR010000006">
    <property type="protein sequence ID" value="KAK9815256.1"/>
    <property type="molecule type" value="Genomic_DNA"/>
</dbReference>
<reference evidence="2 3" key="1">
    <citation type="journal article" date="2024" name="Nat. Commun.">
        <title>Phylogenomics reveals the evolutionary origins of lichenization in chlorophyte algae.</title>
        <authorList>
            <person name="Puginier C."/>
            <person name="Libourel C."/>
            <person name="Otte J."/>
            <person name="Skaloud P."/>
            <person name="Haon M."/>
            <person name="Grisel S."/>
            <person name="Petersen M."/>
            <person name="Berrin J.G."/>
            <person name="Delaux P.M."/>
            <person name="Dal Grande F."/>
            <person name="Keller J."/>
        </authorList>
    </citation>
    <scope>NUCLEOTIDE SEQUENCE [LARGE SCALE GENOMIC DNA]</scope>
    <source>
        <strain evidence="2 3">SAG 2043</strain>
    </source>
</reference>
<gene>
    <name evidence="2" type="ORF">WJX72_000743</name>
</gene>
<evidence type="ECO:0008006" key="4">
    <source>
        <dbReference type="Google" id="ProtNLM"/>
    </source>
</evidence>
<proteinExistence type="predicted"/>
<evidence type="ECO:0000313" key="2">
    <source>
        <dbReference type="EMBL" id="KAK9815256.1"/>
    </source>
</evidence>
<accession>A0AAW1Q0P6</accession>
<keyword evidence="3" id="KW-1185">Reference proteome</keyword>
<evidence type="ECO:0000256" key="1">
    <source>
        <dbReference type="SAM" id="MobiDB-lite"/>
    </source>
</evidence>
<dbReference type="Proteomes" id="UP001489004">
    <property type="component" value="Unassembled WGS sequence"/>
</dbReference>
<name>A0AAW1Q0P6_9CHLO</name>
<feature type="compositionally biased region" description="Low complexity" evidence="1">
    <location>
        <begin position="188"/>
        <end position="203"/>
    </location>
</feature>
<protein>
    <recommendedName>
        <fullName evidence="4">Androgen receptor</fullName>
    </recommendedName>
</protein>